<evidence type="ECO:0000313" key="1">
    <source>
        <dbReference type="EMBL" id="ASU35334.1"/>
    </source>
</evidence>
<evidence type="ECO:0000313" key="2">
    <source>
        <dbReference type="Proteomes" id="UP000215002"/>
    </source>
</evidence>
<name>A0A223P042_9SPHI</name>
<sequence>MKNRNNDRCFLFMKFFHNLLRYFNAQQERLRGNFMKTKQMRQ</sequence>
<reference evidence="1 2" key="1">
    <citation type="submission" date="2017-08" db="EMBL/GenBank/DDBJ databases">
        <title>Complete genome sequence of Mucilaginibacter sp. strain BJC16-A31.</title>
        <authorList>
            <consortium name="Henan University of Science and Technology"/>
            <person name="You X."/>
        </authorList>
    </citation>
    <scope>NUCLEOTIDE SEQUENCE [LARGE SCALE GENOMIC DNA]</scope>
    <source>
        <strain evidence="1 2">BJC16-A31</strain>
    </source>
</reference>
<dbReference type="EMBL" id="CP022743">
    <property type="protein sequence ID" value="ASU35334.1"/>
    <property type="molecule type" value="Genomic_DNA"/>
</dbReference>
<organism evidence="1 2">
    <name type="scientific">Mucilaginibacter xinganensis</name>
    <dbReference type="NCBI Taxonomy" id="1234841"/>
    <lineage>
        <taxon>Bacteria</taxon>
        <taxon>Pseudomonadati</taxon>
        <taxon>Bacteroidota</taxon>
        <taxon>Sphingobacteriia</taxon>
        <taxon>Sphingobacteriales</taxon>
        <taxon>Sphingobacteriaceae</taxon>
        <taxon>Mucilaginibacter</taxon>
    </lineage>
</organism>
<dbReference type="KEGG" id="muc:MuYL_3449"/>
<keyword evidence="2" id="KW-1185">Reference proteome</keyword>
<dbReference type="Proteomes" id="UP000215002">
    <property type="component" value="Chromosome"/>
</dbReference>
<proteinExistence type="predicted"/>
<protein>
    <submittedName>
        <fullName evidence="1">Uncharacterized protein</fullName>
    </submittedName>
</protein>
<dbReference type="AlphaFoldDB" id="A0A223P042"/>
<gene>
    <name evidence="1" type="ORF">MuYL_3449</name>
</gene>
<accession>A0A223P042</accession>